<evidence type="ECO:0000313" key="1">
    <source>
        <dbReference type="EMBL" id="PZC71633.1"/>
    </source>
</evidence>
<keyword evidence="2" id="KW-1185">Reference proteome</keyword>
<accession>A0A2W1BIZ5</accession>
<reference evidence="1 2" key="1">
    <citation type="journal article" date="2017" name="BMC Biol.">
        <title>Genomic innovations, transcriptional plasticity and gene loss underlying the evolution and divergence of two highly polyphagous and invasive Helicoverpa pest species.</title>
        <authorList>
            <person name="Pearce S.L."/>
            <person name="Clarke D.F."/>
            <person name="East P.D."/>
            <person name="Elfekih S."/>
            <person name="Gordon K.H."/>
            <person name="Jermiin L.S."/>
            <person name="McGaughran A."/>
            <person name="Oakeshott J.G."/>
            <person name="Papanikolaou A."/>
            <person name="Perera O.P."/>
            <person name="Rane R.V."/>
            <person name="Richards S."/>
            <person name="Tay W.T."/>
            <person name="Walsh T.K."/>
            <person name="Anderson A."/>
            <person name="Anderson C.J."/>
            <person name="Asgari S."/>
            <person name="Board P.G."/>
            <person name="Bretschneider A."/>
            <person name="Campbell P.M."/>
            <person name="Chertemps T."/>
            <person name="Christeller J.T."/>
            <person name="Coppin C.W."/>
            <person name="Downes S.J."/>
            <person name="Duan G."/>
            <person name="Farnsworth C.A."/>
            <person name="Good R.T."/>
            <person name="Han L.B."/>
            <person name="Han Y.C."/>
            <person name="Hatje K."/>
            <person name="Horne I."/>
            <person name="Huang Y.P."/>
            <person name="Hughes D.S."/>
            <person name="Jacquin-Joly E."/>
            <person name="James W."/>
            <person name="Jhangiani S."/>
            <person name="Kollmar M."/>
            <person name="Kuwar S.S."/>
            <person name="Li S."/>
            <person name="Liu N.Y."/>
            <person name="Maibeche M.T."/>
            <person name="Miller J.R."/>
            <person name="Montagne N."/>
            <person name="Perry T."/>
            <person name="Qu J."/>
            <person name="Song S.V."/>
            <person name="Sutton G.G."/>
            <person name="Vogel H."/>
            <person name="Walenz B.P."/>
            <person name="Xu W."/>
            <person name="Zhang H.J."/>
            <person name="Zou Z."/>
            <person name="Batterham P."/>
            <person name="Edwards O.R."/>
            <person name="Feyereisen R."/>
            <person name="Gibbs R.A."/>
            <person name="Heckel D.G."/>
            <person name="McGrath A."/>
            <person name="Robin C."/>
            <person name="Scherer S.E."/>
            <person name="Worley K.C."/>
            <person name="Wu Y.D."/>
        </authorList>
    </citation>
    <scope>NUCLEOTIDE SEQUENCE [LARGE SCALE GENOMIC DNA]</scope>
    <source>
        <strain evidence="1">Harm_GR_Male_#8</strain>
        <tissue evidence="1">Whole organism</tissue>
    </source>
</reference>
<dbReference type="AlphaFoldDB" id="A0A2W1BIZ5"/>
<sequence length="99" mass="10914">MRRRKADKAPELIAQAHVYGGWESSLDHTEGDDGIPVPLAPDLGLNQGRVREVAAADCLDEDTAVPFPARAHSGPSVQWPEPHFKEGTFRYYYGVHCAN</sequence>
<dbReference type="Proteomes" id="UP000249218">
    <property type="component" value="Unassembled WGS sequence"/>
</dbReference>
<dbReference type="EMBL" id="KZ150280">
    <property type="protein sequence ID" value="PZC71633.1"/>
    <property type="molecule type" value="Genomic_DNA"/>
</dbReference>
<organism evidence="1 2">
    <name type="scientific">Helicoverpa armigera</name>
    <name type="common">Cotton bollworm</name>
    <name type="synonym">Heliothis armigera</name>
    <dbReference type="NCBI Taxonomy" id="29058"/>
    <lineage>
        <taxon>Eukaryota</taxon>
        <taxon>Metazoa</taxon>
        <taxon>Ecdysozoa</taxon>
        <taxon>Arthropoda</taxon>
        <taxon>Hexapoda</taxon>
        <taxon>Insecta</taxon>
        <taxon>Pterygota</taxon>
        <taxon>Neoptera</taxon>
        <taxon>Endopterygota</taxon>
        <taxon>Lepidoptera</taxon>
        <taxon>Glossata</taxon>
        <taxon>Ditrysia</taxon>
        <taxon>Noctuoidea</taxon>
        <taxon>Noctuidae</taxon>
        <taxon>Heliothinae</taxon>
        <taxon>Helicoverpa</taxon>
    </lineage>
</organism>
<protein>
    <submittedName>
        <fullName evidence="1">Uncharacterized protein</fullName>
    </submittedName>
</protein>
<gene>
    <name evidence="1" type="primary">HaOG212866</name>
    <name evidence="1" type="ORF">B5X24_HaOG212866</name>
</gene>
<evidence type="ECO:0000313" key="2">
    <source>
        <dbReference type="Proteomes" id="UP000249218"/>
    </source>
</evidence>
<name>A0A2W1BIZ5_HELAM</name>
<proteinExistence type="predicted"/>